<evidence type="ECO:0000313" key="2">
    <source>
        <dbReference type="Proteomes" id="UP000366051"/>
    </source>
</evidence>
<dbReference type="Proteomes" id="UP000366051">
    <property type="component" value="Chromosome"/>
</dbReference>
<gene>
    <name evidence="1" type="ORF">FTV88_3156</name>
</gene>
<dbReference type="EMBL" id="CP045875">
    <property type="protein sequence ID" value="QGG49230.1"/>
    <property type="molecule type" value="Genomic_DNA"/>
</dbReference>
<sequence>MCIDGVNTEKEKEKREKLIKVFSLFLFRKGLNTEVLSPGAQQNRPHCVLYF</sequence>
<protein>
    <submittedName>
        <fullName evidence="1">Uncharacterized protein</fullName>
    </submittedName>
</protein>
<evidence type="ECO:0000313" key="1">
    <source>
        <dbReference type="EMBL" id="QGG49230.1"/>
    </source>
</evidence>
<dbReference type="KEGG" id="hcv:FTV88_3156"/>
<reference evidence="2" key="1">
    <citation type="submission" date="2019-11" db="EMBL/GenBank/DDBJ databases">
        <title>Genome sequence of Heliorestis convoluta strain HH, an alkaliphilic and minimalistic phototrophic bacterium from a soda lake in Egypt.</title>
        <authorList>
            <person name="Dewey E.D."/>
            <person name="Stokes L.M."/>
            <person name="Burchell B.M."/>
            <person name="Shaffer K.N."/>
            <person name="Huntington A.M."/>
            <person name="Baker J.M."/>
            <person name="Nadendla S."/>
            <person name="Giglio M.G."/>
            <person name="Touchman J.W."/>
            <person name="Blankenship R.E."/>
            <person name="Madigan M.T."/>
            <person name="Sattley W.M."/>
        </authorList>
    </citation>
    <scope>NUCLEOTIDE SEQUENCE [LARGE SCALE GENOMIC DNA]</scope>
    <source>
        <strain evidence="2">HH</strain>
    </source>
</reference>
<dbReference type="AlphaFoldDB" id="A0A5Q2NAD4"/>
<organism evidence="1 2">
    <name type="scientific">Heliorestis convoluta</name>
    <dbReference type="NCBI Taxonomy" id="356322"/>
    <lineage>
        <taxon>Bacteria</taxon>
        <taxon>Bacillati</taxon>
        <taxon>Bacillota</taxon>
        <taxon>Clostridia</taxon>
        <taxon>Eubacteriales</taxon>
        <taxon>Heliobacteriaceae</taxon>
        <taxon>Heliorestis</taxon>
    </lineage>
</organism>
<proteinExistence type="predicted"/>
<name>A0A5Q2NAD4_9FIRM</name>
<keyword evidence="2" id="KW-1185">Reference proteome</keyword>
<accession>A0A5Q2NAD4</accession>